<dbReference type="PANTHER" id="PTHR43143:SF6">
    <property type="entry name" value="BLL3016 PROTEIN"/>
    <property type="match status" value="1"/>
</dbReference>
<feature type="domain" description="Calcineurin-like phosphoesterase" evidence="1">
    <location>
        <begin position="109"/>
        <end position="315"/>
    </location>
</feature>
<evidence type="ECO:0000259" key="2">
    <source>
        <dbReference type="Pfam" id="PF16370"/>
    </source>
</evidence>
<dbReference type="Pfam" id="PF00149">
    <property type="entry name" value="Metallophos"/>
    <property type="match status" value="1"/>
</dbReference>
<evidence type="ECO:0000313" key="4">
    <source>
        <dbReference type="EMBL" id="MCJ2542248.1"/>
    </source>
</evidence>
<dbReference type="RefSeq" id="WP_244349481.1">
    <property type="nucleotide sequence ID" value="NZ_JAFIRA010000008.1"/>
</dbReference>
<protein>
    <submittedName>
        <fullName evidence="4">Calcineurin-like phosphoesterase C-terminal domain-containing protein</fullName>
    </submittedName>
</protein>
<proteinExistence type="predicted"/>
<dbReference type="SUPFAM" id="SSF56300">
    <property type="entry name" value="Metallo-dependent phosphatases"/>
    <property type="match status" value="1"/>
</dbReference>
<keyword evidence="5" id="KW-1185">Reference proteome</keyword>
<gene>
    <name evidence="4" type="ORF">JX360_04900</name>
</gene>
<name>A0ABT0C8Y7_THEVL</name>
<dbReference type="InterPro" id="IPR051918">
    <property type="entry name" value="STPP_CPPED1"/>
</dbReference>
<accession>A0ABT0C8Y7</accession>
<feature type="domain" description="Calcineurin-like phosphoesterase N-terminal" evidence="3">
    <location>
        <begin position="8"/>
        <end position="70"/>
    </location>
</feature>
<dbReference type="InterPro" id="IPR032285">
    <property type="entry name" value="Metallophos_N"/>
</dbReference>
<feature type="domain" description="Calcineurin-like phosphoesterase C-terminal" evidence="2">
    <location>
        <begin position="343"/>
        <end position="487"/>
    </location>
</feature>
<dbReference type="PANTHER" id="PTHR43143">
    <property type="entry name" value="METALLOPHOSPHOESTERASE, CALCINEURIN SUPERFAMILY"/>
    <property type="match status" value="1"/>
</dbReference>
<dbReference type="EMBL" id="JAFIRA010000008">
    <property type="protein sequence ID" value="MCJ2542248.1"/>
    <property type="molecule type" value="Genomic_DNA"/>
</dbReference>
<evidence type="ECO:0000259" key="1">
    <source>
        <dbReference type="Pfam" id="PF00149"/>
    </source>
</evidence>
<dbReference type="Pfam" id="PF16370">
    <property type="entry name" value="MetallophosC"/>
    <property type="match status" value="1"/>
</dbReference>
<reference evidence="4" key="1">
    <citation type="submission" date="2021-02" db="EMBL/GenBank/DDBJ databases">
        <title>The CRISPR/cas machinery reduction and long-range gene transfer in the hot spring cyanobacterium Synechococcus.</title>
        <authorList>
            <person name="Dvorak P."/>
            <person name="Jahodarova E."/>
            <person name="Hasler P."/>
            <person name="Poulickova A."/>
        </authorList>
    </citation>
    <scope>NUCLEOTIDE SEQUENCE</scope>
    <source>
        <strain evidence="4">Rupite</strain>
    </source>
</reference>
<organism evidence="4 5">
    <name type="scientific">Thermostichus vulcanus str. 'Rupite'</name>
    <dbReference type="NCBI Taxonomy" id="2813851"/>
    <lineage>
        <taxon>Bacteria</taxon>
        <taxon>Bacillati</taxon>
        <taxon>Cyanobacteriota</taxon>
        <taxon>Cyanophyceae</taxon>
        <taxon>Thermostichales</taxon>
        <taxon>Thermostichaceae</taxon>
        <taxon>Thermostichus</taxon>
    </lineage>
</organism>
<dbReference type="InterPro" id="IPR032288">
    <property type="entry name" value="Metallophos_C"/>
</dbReference>
<sequence length="604" mass="67530">MNQDGEHQADEPGIPEIIVSNGRDVTLTDSEGAYSLPVFDNMTVMVSKPSGYRVPLDENNVPQFSYIHKPEGTPTQLRYGGIAPTGPLPDSIDFPLTRSEESNSFSCVVMGDTQPYSNTEIGYVRDTVVKDLLAQDLSSSRCMILLGDVMGDDLSLLPRFMNVMGAVGLPQYYIHGNHDYDFDATSDEDSADSWRYIYGPNYFSFQIGDVFFVVLDNVVYPCGEADAGSGGREACTRADADPTYNGRIPEQQMTWLENTLEYVPQDNLVVVMHHIPLVSFIDSNSGRHQTDNANELYKLLEGRPALSLSGHTHTYEILSTGESFRGWQEQVGVSRLPFDHIVGGAPSGNWWQGDFSFDGIPMAFTRGGTPQGYLMIHFDQADYRVDFYASNQPQQRKMALSFNTPAFRSWFETLWKWQDDRGPGTEEIPPLTVNDLEDLKLFTPDELAEGVYLTANVWSGERNTEVSVSIDNGAPQAMTRTQPGEGEDILAGPEYADPFSVPRQLTIGRYAYQSTSGDPRAQGFEIWQGSRFGPVAPQGIASWGIANSSTHLWRWPLPSDLPMGSHVASVTVKDRYGREFVERIPFEVRAERPFRYWNDELWKG</sequence>
<dbReference type="Gene3D" id="3.60.21.10">
    <property type="match status" value="1"/>
</dbReference>
<evidence type="ECO:0000259" key="3">
    <source>
        <dbReference type="Pfam" id="PF16371"/>
    </source>
</evidence>
<dbReference type="InterPro" id="IPR004843">
    <property type="entry name" value="Calcineurin-like_PHP"/>
</dbReference>
<dbReference type="InterPro" id="IPR029052">
    <property type="entry name" value="Metallo-depent_PP-like"/>
</dbReference>
<dbReference type="Proteomes" id="UP000830835">
    <property type="component" value="Unassembled WGS sequence"/>
</dbReference>
<dbReference type="Pfam" id="PF16371">
    <property type="entry name" value="MetallophosN"/>
    <property type="match status" value="1"/>
</dbReference>
<evidence type="ECO:0000313" key="5">
    <source>
        <dbReference type="Proteomes" id="UP000830835"/>
    </source>
</evidence>
<comment type="caution">
    <text evidence="4">The sequence shown here is derived from an EMBL/GenBank/DDBJ whole genome shotgun (WGS) entry which is preliminary data.</text>
</comment>